<dbReference type="AlphaFoldDB" id="A0A086SWU4"/>
<dbReference type="OrthoDB" id="428480at2759"/>
<dbReference type="GO" id="GO:0016020">
    <property type="term" value="C:membrane"/>
    <property type="evidence" value="ECO:0007669"/>
    <property type="project" value="TreeGrafter"/>
</dbReference>
<evidence type="ECO:0000313" key="13">
    <source>
        <dbReference type="Proteomes" id="UP000029964"/>
    </source>
</evidence>
<keyword evidence="4 7" id="KW-0378">Hydrolase</keyword>
<dbReference type="Proteomes" id="UP000029964">
    <property type="component" value="Unassembled WGS sequence"/>
</dbReference>
<dbReference type="SUPFAM" id="SSF51445">
    <property type="entry name" value="(Trans)glycosidases"/>
    <property type="match status" value="1"/>
</dbReference>
<gene>
    <name evidence="12" type="ORF">ACRE_077020</name>
</gene>
<dbReference type="STRING" id="857340.A0A086SWU4"/>
<comment type="similarity">
    <text evidence="2 7">Belongs to the glycosyl hydrolase 20 family.</text>
</comment>
<evidence type="ECO:0000256" key="6">
    <source>
        <dbReference type="ARBA" id="ARBA00023295"/>
    </source>
</evidence>
<sequence length="609" mass="67955">MLLPKAVLAVAALAISPASAIWPVPKSISTGNLTLSIDQTVAVTYNGEPVRISFLDYLMTPPCREYLAETRLSDQTQQLSYAKGYAPPSGANFKSKDIVQGGLERAFSAIFQQGLVPWMLRARGSDFDPNLDRAGRVSKLAITQTEKDTKETFRAVAGAVDESYSLTVSAEGEAAIEAASSIGVLRALETFTQLFYRHSNGQASYTQLAPVKIQDEPKFPYRGVHLDVARHWFEIEDIKRTIDGLSMNKLNVLHLHITDTQSWPLEIPALPKLAEKGAYAKGLTYSPDEIADLYEYAVHRGVQIIMEIDMPGHVGIEEAYPGLTVAYDKQPYQLYCAQPPCGAFKLNDTKVEDFLDTLFDDLLPRIAPYSAYFHTGGDEYKPTNSLLDPALETDDVAVLQPMLQRFLSHAHDKIVDHGLLPMVWEEMVLEWNATVPKDTIVQTWLGEAAVGELAAAGHKVIDSNNAFYYLDCGRGQWLDFDNGNVWQALYPFNDWCSPTKSWRLIYSHEPTDNVPEEAQKNVLGGELPVWTETIDTTSLDSLVWPRAGAAAEVWWSGRTDAQGKNRTLLSARPRLGEQRERMLQRGIRGTPITQLWCEMNDVSRCQHDE</sequence>
<dbReference type="Gene3D" id="3.20.20.80">
    <property type="entry name" value="Glycosidases"/>
    <property type="match status" value="1"/>
</dbReference>
<dbReference type="Pfam" id="PF14845">
    <property type="entry name" value="Glycohydro_20b2"/>
    <property type="match status" value="1"/>
</dbReference>
<keyword evidence="13" id="KW-1185">Reference proteome</keyword>
<dbReference type="EC" id="3.2.1.52" evidence="7"/>
<evidence type="ECO:0000256" key="2">
    <source>
        <dbReference type="ARBA" id="ARBA00006285"/>
    </source>
</evidence>
<feature type="domain" description="Beta-hexosaminidase eukaryotic type N-terminal" evidence="11">
    <location>
        <begin position="21"/>
        <end position="194"/>
    </location>
</feature>
<dbReference type="Pfam" id="PF00728">
    <property type="entry name" value="Glyco_hydro_20"/>
    <property type="match status" value="1"/>
</dbReference>
<dbReference type="GO" id="GO:0030203">
    <property type="term" value="P:glycosaminoglycan metabolic process"/>
    <property type="evidence" value="ECO:0007669"/>
    <property type="project" value="TreeGrafter"/>
</dbReference>
<dbReference type="InterPro" id="IPR017853">
    <property type="entry name" value="GH"/>
</dbReference>
<evidence type="ECO:0000256" key="4">
    <source>
        <dbReference type="ARBA" id="ARBA00022801"/>
    </source>
</evidence>
<evidence type="ECO:0000259" key="10">
    <source>
        <dbReference type="Pfam" id="PF00728"/>
    </source>
</evidence>
<dbReference type="InterPro" id="IPR029018">
    <property type="entry name" value="Hex-like_dom2"/>
</dbReference>
<keyword evidence="6 7" id="KW-0326">Glycosidase</keyword>
<dbReference type="SUPFAM" id="SSF55545">
    <property type="entry name" value="beta-N-acetylhexosaminidase-like domain"/>
    <property type="match status" value="1"/>
</dbReference>
<dbReference type="PRINTS" id="PR00738">
    <property type="entry name" value="GLHYDRLASE20"/>
</dbReference>
<feature type="signal peptide" evidence="9">
    <location>
        <begin position="1"/>
        <end position="20"/>
    </location>
</feature>
<evidence type="ECO:0000256" key="1">
    <source>
        <dbReference type="ARBA" id="ARBA00001231"/>
    </source>
</evidence>
<evidence type="ECO:0000256" key="8">
    <source>
        <dbReference type="PIRSR" id="PIRSR001093-1"/>
    </source>
</evidence>
<feature type="domain" description="Glycoside hydrolase family 20 catalytic" evidence="10">
    <location>
        <begin position="219"/>
        <end position="557"/>
    </location>
</feature>
<keyword evidence="5" id="KW-0325">Glycoprotein</keyword>
<keyword evidence="3 9" id="KW-0732">Signal</keyword>
<dbReference type="HOGENOM" id="CLU_007082_0_2_1"/>
<dbReference type="PIRSF" id="PIRSF001093">
    <property type="entry name" value="B-hxosamndse_ab_euk"/>
    <property type="match status" value="1"/>
</dbReference>
<dbReference type="CDD" id="cd06562">
    <property type="entry name" value="GH20_HexA_HexB-like"/>
    <property type="match status" value="1"/>
</dbReference>
<reference evidence="13" key="1">
    <citation type="journal article" date="2014" name="Genome Announc.">
        <title>Genome sequence and annotation of Acremonium chrysogenum, producer of the beta-lactam antibiotic cephalosporin C.</title>
        <authorList>
            <person name="Terfehr D."/>
            <person name="Dahlmann T.A."/>
            <person name="Specht T."/>
            <person name="Zadra I."/>
            <person name="Kuernsteiner H."/>
            <person name="Kueck U."/>
        </authorList>
    </citation>
    <scope>NUCLEOTIDE SEQUENCE [LARGE SCALE GENOMIC DNA]</scope>
    <source>
        <strain evidence="13">ATCC 11550 / CBS 779.69 / DSM 880 / IAM 14645 / JCM 23072 / IMI 49137</strain>
    </source>
</reference>
<feature type="active site" description="Proton donor" evidence="8">
    <location>
        <position position="379"/>
    </location>
</feature>
<comment type="caution">
    <text evidence="12">The sequence shown here is derived from an EMBL/GenBank/DDBJ whole genome shotgun (WGS) entry which is preliminary data.</text>
</comment>
<dbReference type="InterPro" id="IPR025705">
    <property type="entry name" value="Beta_hexosaminidase_sua/sub"/>
</dbReference>
<organism evidence="12 13">
    <name type="scientific">Hapsidospora chrysogenum (strain ATCC 11550 / CBS 779.69 / DSM 880 / IAM 14645 / JCM 23072 / IMI 49137)</name>
    <name type="common">Acremonium chrysogenum</name>
    <dbReference type="NCBI Taxonomy" id="857340"/>
    <lineage>
        <taxon>Eukaryota</taxon>
        <taxon>Fungi</taxon>
        <taxon>Dikarya</taxon>
        <taxon>Ascomycota</taxon>
        <taxon>Pezizomycotina</taxon>
        <taxon>Sordariomycetes</taxon>
        <taxon>Hypocreomycetidae</taxon>
        <taxon>Hypocreales</taxon>
        <taxon>Bionectriaceae</taxon>
        <taxon>Hapsidospora</taxon>
    </lineage>
</organism>
<dbReference type="Gene3D" id="3.30.379.10">
    <property type="entry name" value="Chitobiase/beta-hexosaminidase domain 2-like"/>
    <property type="match status" value="1"/>
</dbReference>
<dbReference type="GO" id="GO:0005975">
    <property type="term" value="P:carbohydrate metabolic process"/>
    <property type="evidence" value="ECO:0007669"/>
    <property type="project" value="InterPro"/>
</dbReference>
<dbReference type="FunFam" id="3.20.20.80:FF:000063">
    <property type="entry name" value="Beta-hexosaminidase"/>
    <property type="match status" value="1"/>
</dbReference>
<dbReference type="InterPro" id="IPR029019">
    <property type="entry name" value="HEX_eukaryotic_N"/>
</dbReference>
<evidence type="ECO:0000256" key="9">
    <source>
        <dbReference type="SAM" id="SignalP"/>
    </source>
</evidence>
<evidence type="ECO:0000313" key="12">
    <source>
        <dbReference type="EMBL" id="KFH41576.1"/>
    </source>
</evidence>
<proteinExistence type="inferred from homology"/>
<dbReference type="PANTHER" id="PTHR22600">
    <property type="entry name" value="BETA-HEXOSAMINIDASE"/>
    <property type="match status" value="1"/>
</dbReference>
<evidence type="ECO:0000256" key="5">
    <source>
        <dbReference type="ARBA" id="ARBA00023180"/>
    </source>
</evidence>
<dbReference type="InterPro" id="IPR015883">
    <property type="entry name" value="Glyco_hydro_20_cat"/>
</dbReference>
<feature type="chain" id="PRO_5001815117" description="Beta-hexosaminidase" evidence="9">
    <location>
        <begin position="21"/>
        <end position="609"/>
    </location>
</feature>
<dbReference type="EMBL" id="JPKY01000123">
    <property type="protein sequence ID" value="KFH41576.1"/>
    <property type="molecule type" value="Genomic_DNA"/>
</dbReference>
<comment type="catalytic activity">
    <reaction evidence="1 7">
        <text>Hydrolysis of terminal non-reducing N-acetyl-D-hexosamine residues in N-acetyl-beta-D-hexosaminides.</text>
        <dbReference type="EC" id="3.2.1.52"/>
    </reaction>
</comment>
<evidence type="ECO:0000256" key="7">
    <source>
        <dbReference type="PIRNR" id="PIRNR001093"/>
    </source>
</evidence>
<dbReference type="GO" id="GO:0016231">
    <property type="term" value="F:beta-N-acetylglucosaminidase activity"/>
    <property type="evidence" value="ECO:0007669"/>
    <property type="project" value="TreeGrafter"/>
</dbReference>
<dbReference type="PANTHER" id="PTHR22600:SF58">
    <property type="entry name" value="BETA-HEXOSAMINIDASE"/>
    <property type="match status" value="1"/>
</dbReference>
<accession>A0A086SWU4</accession>
<evidence type="ECO:0000256" key="3">
    <source>
        <dbReference type="ARBA" id="ARBA00022729"/>
    </source>
</evidence>
<evidence type="ECO:0000259" key="11">
    <source>
        <dbReference type="Pfam" id="PF14845"/>
    </source>
</evidence>
<protein>
    <recommendedName>
        <fullName evidence="7">Beta-hexosaminidase</fullName>
        <ecNumber evidence="7">3.2.1.52</ecNumber>
    </recommendedName>
</protein>
<name>A0A086SWU4_HAPC1</name>